<dbReference type="GO" id="GO:1990904">
    <property type="term" value="C:ribonucleoprotein complex"/>
    <property type="evidence" value="ECO:0007669"/>
    <property type="project" value="UniProtKB-KW"/>
</dbReference>
<dbReference type="AlphaFoldDB" id="A0A2I1JVX7"/>
<feature type="domain" description="Large ribosomal subunit protein bL9 C-terminal" evidence="10">
    <location>
        <begin position="64"/>
        <end position="148"/>
    </location>
</feature>
<dbReference type="NCBIfam" id="TIGR00158">
    <property type="entry name" value="L9"/>
    <property type="match status" value="1"/>
</dbReference>
<dbReference type="OrthoDB" id="9788336at2"/>
<keyword evidence="8" id="KW-0175">Coiled coil</keyword>
<dbReference type="InterPro" id="IPR036791">
    <property type="entry name" value="Ribosomal_bL9_C_sf"/>
</dbReference>
<reference evidence="11 12" key="1">
    <citation type="submission" date="2017-12" db="EMBL/GenBank/DDBJ databases">
        <title>Phylogenetic diversity of female urinary microbiome.</title>
        <authorList>
            <person name="Thomas-White K."/>
            <person name="Wolfe A.J."/>
        </authorList>
    </citation>
    <scope>NUCLEOTIDE SEQUENCE [LARGE SCALE GENOMIC DNA]</scope>
    <source>
        <strain evidence="11 12">UMB0898</strain>
    </source>
</reference>
<keyword evidence="4 7" id="KW-0689">Ribosomal protein</keyword>
<evidence type="ECO:0000313" key="12">
    <source>
        <dbReference type="Proteomes" id="UP000234384"/>
    </source>
</evidence>
<dbReference type="Gene3D" id="3.40.5.10">
    <property type="entry name" value="Ribosomal protein L9, N-terminal domain"/>
    <property type="match status" value="1"/>
</dbReference>
<dbReference type="RefSeq" id="WP_101954712.1">
    <property type="nucleotide sequence ID" value="NZ_PKHE01000025.1"/>
</dbReference>
<dbReference type="Gene3D" id="3.10.430.100">
    <property type="entry name" value="Ribosomal protein L9, C-terminal domain"/>
    <property type="match status" value="1"/>
</dbReference>
<comment type="caution">
    <text evidence="11">The sequence shown here is derived from an EMBL/GenBank/DDBJ whole genome shotgun (WGS) entry which is preliminary data.</text>
</comment>
<dbReference type="GO" id="GO:0003735">
    <property type="term" value="F:structural constituent of ribosome"/>
    <property type="evidence" value="ECO:0007669"/>
    <property type="project" value="InterPro"/>
</dbReference>
<gene>
    <name evidence="7" type="primary">rplI</name>
    <name evidence="11" type="ORF">CYJ57_07255</name>
</gene>
<dbReference type="HAMAP" id="MF_00503">
    <property type="entry name" value="Ribosomal_bL9"/>
    <property type="match status" value="1"/>
</dbReference>
<comment type="similarity">
    <text evidence="1 7">Belongs to the bacterial ribosomal protein bL9 family.</text>
</comment>
<dbReference type="SUPFAM" id="SSF55658">
    <property type="entry name" value="L9 N-domain-like"/>
    <property type="match status" value="1"/>
</dbReference>
<organism evidence="11 12">
    <name type="scientific">Falseniella ignava</name>
    <dbReference type="NCBI Taxonomy" id="137730"/>
    <lineage>
        <taxon>Bacteria</taxon>
        <taxon>Bacillati</taxon>
        <taxon>Bacillota</taxon>
        <taxon>Bacilli</taxon>
        <taxon>Lactobacillales</taxon>
        <taxon>Aerococcaceae</taxon>
        <taxon>Falseniella</taxon>
    </lineage>
</organism>
<dbReference type="InterPro" id="IPR020070">
    <property type="entry name" value="Ribosomal_bL9_N"/>
</dbReference>
<evidence type="ECO:0000256" key="6">
    <source>
        <dbReference type="ARBA" id="ARBA00035292"/>
    </source>
</evidence>
<keyword evidence="5 7" id="KW-0687">Ribonucleoprotein</keyword>
<evidence type="ECO:0000256" key="5">
    <source>
        <dbReference type="ARBA" id="ARBA00023274"/>
    </source>
</evidence>
<accession>A0A2I1JVX7</accession>
<dbReference type="GO" id="GO:0006412">
    <property type="term" value="P:translation"/>
    <property type="evidence" value="ECO:0007669"/>
    <property type="project" value="UniProtKB-UniRule"/>
</dbReference>
<dbReference type="InterPro" id="IPR009027">
    <property type="entry name" value="Ribosomal_bL9/RNase_H1_N"/>
</dbReference>
<evidence type="ECO:0000259" key="9">
    <source>
        <dbReference type="Pfam" id="PF01281"/>
    </source>
</evidence>
<dbReference type="FunFam" id="3.40.5.10:FF:000002">
    <property type="entry name" value="50S ribosomal protein L9"/>
    <property type="match status" value="1"/>
</dbReference>
<feature type="domain" description="Ribosomal protein L9" evidence="9">
    <location>
        <begin position="1"/>
        <end position="47"/>
    </location>
</feature>
<evidence type="ECO:0000313" key="11">
    <source>
        <dbReference type="EMBL" id="PKY87554.1"/>
    </source>
</evidence>
<protein>
    <recommendedName>
        <fullName evidence="6 7">Large ribosomal subunit protein bL9</fullName>
    </recommendedName>
</protein>
<dbReference type="Pfam" id="PF01281">
    <property type="entry name" value="Ribosomal_L9_N"/>
    <property type="match status" value="1"/>
</dbReference>
<evidence type="ECO:0000256" key="2">
    <source>
        <dbReference type="ARBA" id="ARBA00022730"/>
    </source>
</evidence>
<dbReference type="GO" id="GO:0019843">
    <property type="term" value="F:rRNA binding"/>
    <property type="evidence" value="ECO:0007669"/>
    <property type="project" value="UniProtKB-UniRule"/>
</dbReference>
<dbReference type="InterPro" id="IPR000244">
    <property type="entry name" value="Ribosomal_bL9"/>
</dbReference>
<evidence type="ECO:0000256" key="1">
    <source>
        <dbReference type="ARBA" id="ARBA00010605"/>
    </source>
</evidence>
<name>A0A2I1JVX7_9LACT</name>
<dbReference type="InterPro" id="IPR020594">
    <property type="entry name" value="Ribosomal_bL9_bac/chp"/>
</dbReference>
<dbReference type="SUPFAM" id="SSF55653">
    <property type="entry name" value="Ribosomal protein L9 C-domain"/>
    <property type="match status" value="1"/>
</dbReference>
<dbReference type="GO" id="GO:0005840">
    <property type="term" value="C:ribosome"/>
    <property type="evidence" value="ECO:0007669"/>
    <property type="project" value="UniProtKB-KW"/>
</dbReference>
<dbReference type="EMBL" id="PKHE01000025">
    <property type="protein sequence ID" value="PKY87554.1"/>
    <property type="molecule type" value="Genomic_DNA"/>
</dbReference>
<dbReference type="InterPro" id="IPR036935">
    <property type="entry name" value="Ribosomal_bL9_N_sf"/>
</dbReference>
<proteinExistence type="inferred from homology"/>
<evidence type="ECO:0000259" key="10">
    <source>
        <dbReference type="Pfam" id="PF03948"/>
    </source>
</evidence>
<dbReference type="Proteomes" id="UP000234384">
    <property type="component" value="Unassembled WGS sequence"/>
</dbReference>
<evidence type="ECO:0000256" key="7">
    <source>
        <dbReference type="HAMAP-Rule" id="MF_00503"/>
    </source>
</evidence>
<evidence type="ECO:0000256" key="3">
    <source>
        <dbReference type="ARBA" id="ARBA00022884"/>
    </source>
</evidence>
<dbReference type="InterPro" id="IPR020069">
    <property type="entry name" value="Ribosomal_bL9_C"/>
</dbReference>
<evidence type="ECO:0000256" key="8">
    <source>
        <dbReference type="SAM" id="Coils"/>
    </source>
</evidence>
<dbReference type="Pfam" id="PF03948">
    <property type="entry name" value="Ribosomal_L9_C"/>
    <property type="match status" value="1"/>
</dbReference>
<feature type="coiled-coil region" evidence="8">
    <location>
        <begin position="41"/>
        <end position="75"/>
    </location>
</feature>
<keyword evidence="3 7" id="KW-0694">RNA-binding</keyword>
<comment type="function">
    <text evidence="7">Binds to the 23S rRNA.</text>
</comment>
<dbReference type="PANTHER" id="PTHR21368">
    <property type="entry name" value="50S RIBOSOMAL PROTEIN L9"/>
    <property type="match status" value="1"/>
</dbReference>
<sequence length="150" mass="16969">MKVILLQDVRKQGKKGDVIEVSPGYGRNYLIKNNLAKEADAAALNKLKSQQKANARKAEEEHQEALLVQKEINREECVVTIPVKIGEEGRVFGTITSKQIAEELEKQHEIHVDRRKIQLDENLAAVGDYQVPIKLHPEVTAEIKVRVIEE</sequence>
<evidence type="ECO:0000256" key="4">
    <source>
        <dbReference type="ARBA" id="ARBA00022980"/>
    </source>
</evidence>
<keyword evidence="2 7" id="KW-0699">rRNA-binding</keyword>